<comment type="subcellular location">
    <subcellularLocation>
        <location evidence="1">Cell membrane</location>
        <topology evidence="1">Multi-pass membrane protein</topology>
    </subcellularLocation>
</comment>
<dbReference type="Gene3D" id="1.50.10.150">
    <property type="entry name" value="Voltage-dependent anion channel"/>
    <property type="match status" value="1"/>
</dbReference>
<feature type="transmembrane region" description="Helical" evidence="8">
    <location>
        <begin position="282"/>
        <end position="302"/>
    </location>
</feature>
<evidence type="ECO:0000313" key="9">
    <source>
        <dbReference type="EMBL" id="MCZ4549871.1"/>
    </source>
</evidence>
<organism evidence="9 10">
    <name type="scientific">Gordonia rubripertincta</name>
    <name type="common">Rhodococcus corallinus</name>
    <dbReference type="NCBI Taxonomy" id="36822"/>
    <lineage>
        <taxon>Bacteria</taxon>
        <taxon>Bacillati</taxon>
        <taxon>Actinomycetota</taxon>
        <taxon>Actinomycetes</taxon>
        <taxon>Mycobacteriales</taxon>
        <taxon>Gordoniaceae</taxon>
        <taxon>Gordonia</taxon>
    </lineage>
</organism>
<keyword evidence="4" id="KW-1003">Cell membrane</keyword>
<comment type="similarity">
    <text evidence="2">Belongs to the tellurite-resistance/dicarboxylate transporter (TDT) family.</text>
</comment>
<feature type="transmembrane region" description="Helical" evidence="8">
    <location>
        <begin position="64"/>
        <end position="84"/>
    </location>
</feature>
<dbReference type="PANTHER" id="PTHR31686:SF1">
    <property type="entry name" value="SULFITE EFFLUX PUMP SSU1"/>
    <property type="match status" value="1"/>
</dbReference>
<evidence type="ECO:0000256" key="4">
    <source>
        <dbReference type="ARBA" id="ARBA00022475"/>
    </source>
</evidence>
<dbReference type="Proteomes" id="UP001067235">
    <property type="component" value="Unassembled WGS sequence"/>
</dbReference>
<gene>
    <name evidence="9" type="ORF">O4213_07745</name>
</gene>
<feature type="transmembrane region" description="Helical" evidence="8">
    <location>
        <begin position="132"/>
        <end position="155"/>
    </location>
</feature>
<feature type="transmembrane region" description="Helical" evidence="8">
    <location>
        <begin position="245"/>
        <end position="270"/>
    </location>
</feature>
<dbReference type="InterPro" id="IPR004695">
    <property type="entry name" value="SLAC1/Mae1/Ssu1/TehA"/>
</dbReference>
<evidence type="ECO:0000313" key="10">
    <source>
        <dbReference type="Proteomes" id="UP001067235"/>
    </source>
</evidence>
<name>A0ABT4MUC5_GORRU</name>
<evidence type="ECO:0000256" key="6">
    <source>
        <dbReference type="ARBA" id="ARBA00022989"/>
    </source>
</evidence>
<evidence type="ECO:0000256" key="7">
    <source>
        <dbReference type="ARBA" id="ARBA00023136"/>
    </source>
</evidence>
<dbReference type="PANTHER" id="PTHR31686">
    <property type="match status" value="1"/>
</dbReference>
<keyword evidence="5 8" id="KW-0812">Transmembrane</keyword>
<accession>A0ABT4MUC5</accession>
<dbReference type="RefSeq" id="WP_301570399.1">
    <property type="nucleotide sequence ID" value="NZ_JAPWIE010000002.1"/>
</dbReference>
<dbReference type="InterPro" id="IPR038665">
    <property type="entry name" value="Voltage-dep_anion_channel_sf"/>
</dbReference>
<evidence type="ECO:0000256" key="1">
    <source>
        <dbReference type="ARBA" id="ARBA00004651"/>
    </source>
</evidence>
<keyword evidence="10" id="KW-1185">Reference proteome</keyword>
<feature type="transmembrane region" description="Helical" evidence="8">
    <location>
        <begin position="31"/>
        <end position="52"/>
    </location>
</feature>
<keyword evidence="3" id="KW-0813">Transport</keyword>
<comment type="caution">
    <text evidence="9">The sequence shown here is derived from an EMBL/GenBank/DDBJ whole genome shotgun (WGS) entry which is preliminary data.</text>
</comment>
<dbReference type="Pfam" id="PF03595">
    <property type="entry name" value="SLAC1"/>
    <property type="match status" value="1"/>
</dbReference>
<dbReference type="InterPro" id="IPR051629">
    <property type="entry name" value="Sulfite_efflux_TDT"/>
</dbReference>
<feature type="transmembrane region" description="Helical" evidence="8">
    <location>
        <begin position="167"/>
        <end position="191"/>
    </location>
</feature>
<proteinExistence type="inferred from homology"/>
<evidence type="ECO:0000256" key="5">
    <source>
        <dbReference type="ARBA" id="ARBA00022692"/>
    </source>
</evidence>
<evidence type="ECO:0000256" key="3">
    <source>
        <dbReference type="ARBA" id="ARBA00022448"/>
    </source>
</evidence>
<feature type="transmembrane region" description="Helical" evidence="8">
    <location>
        <begin position="96"/>
        <end position="120"/>
    </location>
</feature>
<protein>
    <submittedName>
        <fullName evidence="9">TDT family transporter</fullName>
    </submittedName>
</protein>
<evidence type="ECO:0000256" key="2">
    <source>
        <dbReference type="ARBA" id="ARBA00008566"/>
    </source>
</evidence>
<dbReference type="CDD" id="cd09320">
    <property type="entry name" value="TDT_like_2"/>
    <property type="match status" value="1"/>
</dbReference>
<keyword evidence="7 8" id="KW-0472">Membrane</keyword>
<keyword evidence="6 8" id="KW-1133">Transmembrane helix</keyword>
<sequence>MTPNWFAAIMGTGIVATSGVALHSDFPGLSTVTTGFWLLASVGLVIATILFLRGRPAEHADDPGMAHFYGAPAMALLTVGAGTIELGPQFLGNHVAVWVGGLLWLAGTTAGLFTAVWIPFRMITGTQSAQSGAMPSWLMPVVPPMVSAATGSLLIQHIPAGQLRLGVLAACYGMFGLSLIVGLLTIAMVYSRLVHRGLPSVDVAPTVWIMLGMIGQSMAAAVLLGNVSALVFQSEHASIAAGLRILGIGYGLVMSGFGVFIFVLAVSITVHNVRRGMSFTPAWWSFTFPIGTCVTGSAALAFATDSALLTIVAGSLYVLLILAWLIVAARSAKMVVGQTLKTTVPVVQLRTGTATPAFERKTGTDVHAVSV</sequence>
<evidence type="ECO:0000256" key="8">
    <source>
        <dbReference type="SAM" id="Phobius"/>
    </source>
</evidence>
<feature type="transmembrane region" description="Helical" evidence="8">
    <location>
        <begin position="203"/>
        <end position="225"/>
    </location>
</feature>
<reference evidence="9" key="1">
    <citation type="submission" date="2022-12" db="EMBL/GenBank/DDBJ databases">
        <authorList>
            <person name="Krivoruchko A.V."/>
            <person name="Elkin A."/>
        </authorList>
    </citation>
    <scope>NUCLEOTIDE SEQUENCE</scope>
    <source>
        <strain evidence="9">IEGM 1388</strain>
    </source>
</reference>
<dbReference type="EMBL" id="JAPWIE010000002">
    <property type="protein sequence ID" value="MCZ4549871.1"/>
    <property type="molecule type" value="Genomic_DNA"/>
</dbReference>
<feature type="transmembrane region" description="Helical" evidence="8">
    <location>
        <begin position="308"/>
        <end position="327"/>
    </location>
</feature>